<organism evidence="2 3">
    <name type="scientific">Rubripirellula lacrimiformis</name>
    <dbReference type="NCBI Taxonomy" id="1930273"/>
    <lineage>
        <taxon>Bacteria</taxon>
        <taxon>Pseudomonadati</taxon>
        <taxon>Planctomycetota</taxon>
        <taxon>Planctomycetia</taxon>
        <taxon>Pirellulales</taxon>
        <taxon>Pirellulaceae</taxon>
        <taxon>Rubripirellula</taxon>
    </lineage>
</organism>
<reference evidence="2 3" key="1">
    <citation type="submission" date="2019-02" db="EMBL/GenBank/DDBJ databases">
        <title>Deep-cultivation of Planctomycetes and their phenomic and genomic characterization uncovers novel biology.</title>
        <authorList>
            <person name="Wiegand S."/>
            <person name="Jogler M."/>
            <person name="Boedeker C."/>
            <person name="Pinto D."/>
            <person name="Vollmers J."/>
            <person name="Rivas-Marin E."/>
            <person name="Kohn T."/>
            <person name="Peeters S.H."/>
            <person name="Heuer A."/>
            <person name="Rast P."/>
            <person name="Oberbeckmann S."/>
            <person name="Bunk B."/>
            <person name="Jeske O."/>
            <person name="Meyerdierks A."/>
            <person name="Storesund J.E."/>
            <person name="Kallscheuer N."/>
            <person name="Luecker S."/>
            <person name="Lage O.M."/>
            <person name="Pohl T."/>
            <person name="Merkel B.J."/>
            <person name="Hornburger P."/>
            <person name="Mueller R.-W."/>
            <person name="Bruemmer F."/>
            <person name="Labrenz M."/>
            <person name="Spormann A.M."/>
            <person name="Op den Camp H."/>
            <person name="Overmann J."/>
            <person name="Amann R."/>
            <person name="Jetten M.S.M."/>
            <person name="Mascher T."/>
            <person name="Medema M.H."/>
            <person name="Devos D.P."/>
            <person name="Kaster A.-K."/>
            <person name="Ovreas L."/>
            <person name="Rohde M."/>
            <person name="Galperin M.Y."/>
            <person name="Jogler C."/>
        </authorList>
    </citation>
    <scope>NUCLEOTIDE SEQUENCE [LARGE SCALE GENOMIC DNA]</scope>
    <source>
        <strain evidence="2 3">K22_7</strain>
    </source>
</reference>
<dbReference type="KEGG" id="rlc:K227x_36770"/>
<dbReference type="EMBL" id="CP036525">
    <property type="protein sequence ID" value="QDT05277.1"/>
    <property type="molecule type" value="Genomic_DNA"/>
</dbReference>
<feature type="region of interest" description="Disordered" evidence="1">
    <location>
        <begin position="52"/>
        <end position="91"/>
    </location>
</feature>
<evidence type="ECO:0000313" key="2">
    <source>
        <dbReference type="EMBL" id="QDT05277.1"/>
    </source>
</evidence>
<evidence type="ECO:0000313" key="3">
    <source>
        <dbReference type="Proteomes" id="UP000318538"/>
    </source>
</evidence>
<dbReference type="RefSeq" id="WP_145171303.1">
    <property type="nucleotide sequence ID" value="NZ_CP036525.1"/>
</dbReference>
<proteinExistence type="predicted"/>
<protein>
    <submittedName>
        <fullName evidence="2">Uncharacterized protein</fullName>
    </submittedName>
</protein>
<evidence type="ECO:0000256" key="1">
    <source>
        <dbReference type="SAM" id="MobiDB-lite"/>
    </source>
</evidence>
<name>A0A517NDR7_9BACT</name>
<accession>A0A517NDR7</accession>
<feature type="compositionally biased region" description="Low complexity" evidence="1">
    <location>
        <begin position="74"/>
        <end position="91"/>
    </location>
</feature>
<gene>
    <name evidence="2" type="ORF">K227x_36770</name>
</gene>
<keyword evidence="3" id="KW-1185">Reference proteome</keyword>
<dbReference type="AlphaFoldDB" id="A0A517NDR7"/>
<feature type="region of interest" description="Disordered" evidence="1">
    <location>
        <begin position="151"/>
        <end position="228"/>
    </location>
</feature>
<dbReference type="Proteomes" id="UP000318538">
    <property type="component" value="Chromosome"/>
</dbReference>
<sequence length="228" mass="24786">MGFSIQYRSTEAVHPARAFEIKADASCLSSGFTWASCEPVVLEQQSDGHLMGTSMPNFFAEPAESDPTQDPGTSASSPDAQPPAADQQLPDGTVLAMTDVLCELSRRHKVDWQIGHEFESEPIGEIRRGVMDPSLREQLEAFSTIGTLLDELTEQDEPDEIPKPPSKPANFWEPSTLPLPKRTDDAPSGNRTGPGQAKPGRSKPGNSKSPSDQDDEDEPRVLKFPGTE</sequence>
<dbReference type="OrthoDB" id="278912at2"/>